<name>A0A9P5NCT8_GYMJU</name>
<proteinExistence type="predicted"/>
<accession>A0A9P5NCT8</accession>
<evidence type="ECO:0000313" key="2">
    <source>
        <dbReference type="Proteomes" id="UP000724874"/>
    </source>
</evidence>
<dbReference type="OrthoDB" id="10527088at2759"/>
<dbReference type="Proteomes" id="UP000724874">
    <property type="component" value="Unassembled WGS sequence"/>
</dbReference>
<dbReference type="AlphaFoldDB" id="A0A9P5NCT8"/>
<sequence length="281" mass="31833">MSGSGQLSQTTPRSTEQHRAAIANDFDLHHPLNESSALYCHRSHEGLEIFPQSERSTFQGSNPSDGAHTLSSSDVEYEAPYFNDEDLFHRLDDEYDYPHGVDEEFDAYEQDFLYGDVPLRGGDLMVDLGGQMVPEEELDPEYFDVNDFYNQGGLPGSEHQGAEPDFDLEGEMRDSMEEGTLGVDRKTFKTIWYAVKYPELLNEAWNSQWLFYRSDEWKEFGVTHVTNLLASLTTCLPSPNLQQSSRHGSSSASAQNSLRIYMYALRHTSNSSAFCKHELGI</sequence>
<organism evidence="1 2">
    <name type="scientific">Gymnopilus junonius</name>
    <name type="common">Spectacular rustgill mushroom</name>
    <name type="synonym">Gymnopilus spectabilis subsp. junonius</name>
    <dbReference type="NCBI Taxonomy" id="109634"/>
    <lineage>
        <taxon>Eukaryota</taxon>
        <taxon>Fungi</taxon>
        <taxon>Dikarya</taxon>
        <taxon>Basidiomycota</taxon>
        <taxon>Agaricomycotina</taxon>
        <taxon>Agaricomycetes</taxon>
        <taxon>Agaricomycetidae</taxon>
        <taxon>Agaricales</taxon>
        <taxon>Agaricineae</taxon>
        <taxon>Hymenogastraceae</taxon>
        <taxon>Gymnopilus</taxon>
    </lineage>
</organism>
<protein>
    <submittedName>
        <fullName evidence="1">Uncharacterized protein</fullName>
    </submittedName>
</protein>
<dbReference type="EMBL" id="JADNYJ010000150">
    <property type="protein sequence ID" value="KAF8879295.1"/>
    <property type="molecule type" value="Genomic_DNA"/>
</dbReference>
<evidence type="ECO:0000313" key="1">
    <source>
        <dbReference type="EMBL" id="KAF8879295.1"/>
    </source>
</evidence>
<keyword evidence="2" id="KW-1185">Reference proteome</keyword>
<comment type="caution">
    <text evidence="1">The sequence shown here is derived from an EMBL/GenBank/DDBJ whole genome shotgun (WGS) entry which is preliminary data.</text>
</comment>
<reference evidence="1" key="1">
    <citation type="submission" date="2020-11" db="EMBL/GenBank/DDBJ databases">
        <authorList>
            <consortium name="DOE Joint Genome Institute"/>
            <person name="Ahrendt S."/>
            <person name="Riley R."/>
            <person name="Andreopoulos W."/>
            <person name="LaButti K."/>
            <person name="Pangilinan J."/>
            <person name="Ruiz-duenas F.J."/>
            <person name="Barrasa J.M."/>
            <person name="Sanchez-Garcia M."/>
            <person name="Camarero S."/>
            <person name="Miyauchi S."/>
            <person name="Serrano A."/>
            <person name="Linde D."/>
            <person name="Babiker R."/>
            <person name="Drula E."/>
            <person name="Ayuso-Fernandez I."/>
            <person name="Pacheco R."/>
            <person name="Padilla G."/>
            <person name="Ferreira P."/>
            <person name="Barriuso J."/>
            <person name="Kellner H."/>
            <person name="Castanera R."/>
            <person name="Alfaro M."/>
            <person name="Ramirez L."/>
            <person name="Pisabarro A.G."/>
            <person name="Kuo A."/>
            <person name="Tritt A."/>
            <person name="Lipzen A."/>
            <person name="He G."/>
            <person name="Yan M."/>
            <person name="Ng V."/>
            <person name="Cullen D."/>
            <person name="Martin F."/>
            <person name="Rosso M.-N."/>
            <person name="Henrissat B."/>
            <person name="Hibbett D."/>
            <person name="Martinez A.T."/>
            <person name="Grigoriev I.V."/>
        </authorList>
    </citation>
    <scope>NUCLEOTIDE SEQUENCE</scope>
    <source>
        <strain evidence="1">AH 44721</strain>
    </source>
</reference>
<gene>
    <name evidence="1" type="ORF">CPB84DRAFT_1751667</name>
</gene>